<protein>
    <submittedName>
        <fullName evidence="7">Penicillin amidase</fullName>
        <ecNumber evidence="7">3.5.1.11</ecNumber>
    </submittedName>
</protein>
<dbReference type="InterPro" id="IPR029055">
    <property type="entry name" value="Ntn_hydrolases_N"/>
</dbReference>
<dbReference type="Gene3D" id="1.10.439.10">
    <property type="entry name" value="Penicillin Amidohydrolase, domain 1"/>
    <property type="match status" value="1"/>
</dbReference>
<dbReference type="Proteomes" id="UP000550401">
    <property type="component" value="Unassembled WGS sequence"/>
</dbReference>
<dbReference type="PIRSF" id="PIRSF001227">
    <property type="entry name" value="Pen_acylase"/>
    <property type="match status" value="1"/>
</dbReference>
<evidence type="ECO:0000313" key="8">
    <source>
        <dbReference type="Proteomes" id="UP000550401"/>
    </source>
</evidence>
<dbReference type="InterPro" id="IPR002692">
    <property type="entry name" value="S45"/>
</dbReference>
<dbReference type="GO" id="GO:0008953">
    <property type="term" value="F:penicillin amidase activity"/>
    <property type="evidence" value="ECO:0007669"/>
    <property type="project" value="UniProtKB-EC"/>
</dbReference>
<evidence type="ECO:0000256" key="2">
    <source>
        <dbReference type="ARBA" id="ARBA00022801"/>
    </source>
</evidence>
<dbReference type="InterPro" id="IPR023343">
    <property type="entry name" value="Penicillin_amidase_dom1"/>
</dbReference>
<feature type="binding site" evidence="6">
    <location>
        <position position="470"/>
    </location>
    <ligand>
        <name>Ca(2+)</name>
        <dbReference type="ChEBI" id="CHEBI:29108"/>
    </ligand>
</feature>
<sequence length="796" mass="86413">MPPRRRRLLKRAVLILVLLIVALPLAGWFALRGSLPRYEGEVRDAALKQPVRVERDALGTVTVRAQSRRDANWALGYVHAQERYFEMDLLRRRAAGELAELFGKAALPIDRTVRAHRMRARMARAFATLPPEQRDALDAYRDGVNAGLADLAVRPFAYLATFNAPAPWRSEDTLLVVAAMAFTLNDAEDKRELAFSRMHAALPASAYAFLTASGGGWDAPIAGAPLSWPEVPPASELDLRTLDPALLRGSHGVTDPRVPGSNAFAVGGALAGGSALVANDMHLDLRVPNLWFRTRVVYPDARGAGGMIDVTGAGLPGTPAVVAGSNGLVAWGFTNSYADTTDWVRVERDPNDPMRYRVPDGWATTEKHAERIHVHGGDDETIEVEETRWGPILAKDADGTPLALAWVAQQPGGIDVNLIRIEASRTVDEAVAVAQASGIPPQNFIAGDKAGSIAWTIAGRIPKRVGGFDPQLPADWSQAGTGWDGWEPESLHPLVANPPWNRLWSANQRPVEGEALKIIGDGGYDLGARAAQIRDTLRAHERLAVDDLLKIQLDDRALFLERWKDLLALELNRAPPSALHDAMKQILAGWNDHASTDAVAYRLVRAWRGEVVDTVLDAFAAAVRKPFPDFALPKLPQSEQAVWKLLGQRPEHLLPPGTADWDALLVATIDRAGLKLDAQPGGIAARTWGERNTAHIAHPLSRGLPAFVARWLDMPYEALPGDTHMPRVQAPDFGASERFGVAPGDEAHGYFMMPGGQSGHPLSPYYGAGHADWVHGTPTPFLPGPAQHVLELAPSH</sequence>
<gene>
    <name evidence="7" type="ORF">FHW12_003674</name>
</gene>
<feature type="binding site" evidence="6">
    <location>
        <position position="339"/>
    </location>
    <ligand>
        <name>Ca(2+)</name>
        <dbReference type="ChEBI" id="CHEBI:29108"/>
    </ligand>
</feature>
<dbReference type="CDD" id="cd03747">
    <property type="entry name" value="Ntn_PGA_like"/>
    <property type="match status" value="1"/>
</dbReference>
<comment type="subunit">
    <text evidence="4">Heterodimer of an alpha subunit and a beta subunit processed from the same precursor.</text>
</comment>
<dbReference type="Pfam" id="PF01804">
    <property type="entry name" value="Penicil_amidase"/>
    <property type="match status" value="1"/>
</dbReference>
<evidence type="ECO:0000256" key="5">
    <source>
        <dbReference type="PIRSR" id="PIRSR001227-1"/>
    </source>
</evidence>
<dbReference type="GO" id="GO:0017000">
    <property type="term" value="P:antibiotic biosynthetic process"/>
    <property type="evidence" value="ECO:0007669"/>
    <property type="project" value="InterPro"/>
</dbReference>
<dbReference type="EC" id="3.5.1.11" evidence="7"/>
<dbReference type="InterPro" id="IPR043146">
    <property type="entry name" value="Penicillin_amidase_N_B-knob"/>
</dbReference>
<dbReference type="EMBL" id="JACGXL010000006">
    <property type="protein sequence ID" value="MBA8889431.1"/>
    <property type="molecule type" value="Genomic_DNA"/>
</dbReference>
<accession>A0A839FBB1</accession>
<dbReference type="RefSeq" id="WP_182532457.1">
    <property type="nucleotide sequence ID" value="NZ_JACGXL010000006.1"/>
</dbReference>
<evidence type="ECO:0000256" key="4">
    <source>
        <dbReference type="ARBA" id="ARBA00038735"/>
    </source>
</evidence>
<dbReference type="PANTHER" id="PTHR34218:SF4">
    <property type="entry name" value="ACYL-HOMOSERINE LACTONE ACYLASE QUIP"/>
    <property type="match status" value="1"/>
</dbReference>
<feature type="binding site" evidence="6">
    <location>
        <position position="192"/>
    </location>
    <ligand>
        <name>Ca(2+)</name>
        <dbReference type="ChEBI" id="CHEBI:29108"/>
    </ligand>
</feature>
<dbReference type="AlphaFoldDB" id="A0A839FBB1"/>
<organism evidence="7 8">
    <name type="scientific">Dokdonella fugitiva</name>
    <dbReference type="NCBI Taxonomy" id="328517"/>
    <lineage>
        <taxon>Bacteria</taxon>
        <taxon>Pseudomonadati</taxon>
        <taxon>Pseudomonadota</taxon>
        <taxon>Gammaproteobacteria</taxon>
        <taxon>Lysobacterales</taxon>
        <taxon>Rhodanobacteraceae</taxon>
        <taxon>Dokdonella</taxon>
    </lineage>
</organism>
<feature type="active site" description="Nucleophile" evidence="5">
    <location>
        <position position="261"/>
    </location>
</feature>
<feature type="binding site" evidence="6">
    <location>
        <position position="342"/>
    </location>
    <ligand>
        <name>Ca(2+)</name>
        <dbReference type="ChEBI" id="CHEBI:29108"/>
    </ligand>
</feature>
<keyword evidence="8" id="KW-1185">Reference proteome</keyword>
<dbReference type="PANTHER" id="PTHR34218">
    <property type="entry name" value="PEPTIDASE S45 PENICILLIN AMIDASE"/>
    <property type="match status" value="1"/>
</dbReference>
<dbReference type="InterPro" id="IPR043147">
    <property type="entry name" value="Penicillin_amidase_A-knob"/>
</dbReference>
<comment type="cofactor">
    <cofactor evidence="6">
        <name>Ca(2+)</name>
        <dbReference type="ChEBI" id="CHEBI:29108"/>
    </cofactor>
    <text evidence="6">Binds 1 Ca(2+) ion per dimer.</text>
</comment>
<keyword evidence="2 7" id="KW-0378">Hydrolase</keyword>
<keyword evidence="6" id="KW-0479">Metal-binding</keyword>
<evidence type="ECO:0000313" key="7">
    <source>
        <dbReference type="EMBL" id="MBA8889431.1"/>
    </source>
</evidence>
<comment type="caution">
    <text evidence="7">The sequence shown here is derived from an EMBL/GenBank/DDBJ whole genome shotgun (WGS) entry which is preliminary data.</text>
</comment>
<reference evidence="7 8" key="1">
    <citation type="submission" date="2020-07" db="EMBL/GenBank/DDBJ databases">
        <title>Genomic Encyclopedia of Type Strains, Phase IV (KMG-V): Genome sequencing to study the core and pangenomes of soil and plant-associated prokaryotes.</title>
        <authorList>
            <person name="Whitman W."/>
        </authorList>
    </citation>
    <scope>NUCLEOTIDE SEQUENCE [LARGE SCALE GENOMIC DNA]</scope>
    <source>
        <strain evidence="7 8">RH2WT43</strain>
    </source>
</reference>
<dbReference type="Gene3D" id="3.60.20.10">
    <property type="entry name" value="Glutamine Phosphoribosylpyrophosphate, subunit 1, domain 1"/>
    <property type="match status" value="1"/>
</dbReference>
<dbReference type="SUPFAM" id="SSF56235">
    <property type="entry name" value="N-terminal nucleophile aminohydrolases (Ntn hydrolases)"/>
    <property type="match status" value="1"/>
</dbReference>
<evidence type="ECO:0000256" key="3">
    <source>
        <dbReference type="ARBA" id="ARBA00023145"/>
    </source>
</evidence>
<keyword evidence="3" id="KW-0865">Zymogen</keyword>
<dbReference type="Gene3D" id="2.30.120.10">
    <property type="match status" value="1"/>
</dbReference>
<keyword evidence="6" id="KW-0106">Calcium</keyword>
<dbReference type="Gene3D" id="1.10.1400.10">
    <property type="match status" value="1"/>
</dbReference>
<evidence type="ECO:0000256" key="1">
    <source>
        <dbReference type="ARBA" id="ARBA00006586"/>
    </source>
</evidence>
<dbReference type="InterPro" id="IPR014395">
    <property type="entry name" value="Pen/GL7ACA/AHL_acylase"/>
</dbReference>
<comment type="similarity">
    <text evidence="1">Belongs to the peptidase S45 family.</text>
</comment>
<name>A0A839FBB1_9GAMM</name>
<dbReference type="GO" id="GO:0046872">
    <property type="term" value="F:metal ion binding"/>
    <property type="evidence" value="ECO:0007669"/>
    <property type="project" value="UniProtKB-KW"/>
</dbReference>
<proteinExistence type="inferred from homology"/>
<evidence type="ECO:0000256" key="6">
    <source>
        <dbReference type="PIRSR" id="PIRSR001227-2"/>
    </source>
</evidence>